<dbReference type="Pfam" id="PF00198">
    <property type="entry name" value="2-oxoacid_dh"/>
    <property type="match status" value="1"/>
</dbReference>
<evidence type="ECO:0000259" key="7">
    <source>
        <dbReference type="PROSITE" id="PS50968"/>
    </source>
</evidence>
<protein>
    <recommendedName>
        <fullName evidence="6">Dihydrolipoamide acetyltransferase component of pyruvate dehydrogenase complex</fullName>
        <ecNumber evidence="6">2.3.1.-</ecNumber>
    </recommendedName>
</protein>
<evidence type="ECO:0000313" key="10">
    <source>
        <dbReference type="Proteomes" id="UP000823937"/>
    </source>
</evidence>
<dbReference type="SUPFAM" id="SSF47005">
    <property type="entry name" value="Peripheral subunit-binding domain of 2-oxo acid dehydrogenase complex"/>
    <property type="match status" value="1"/>
</dbReference>
<dbReference type="InterPro" id="IPR000089">
    <property type="entry name" value="Biotin_lipoyl"/>
</dbReference>
<dbReference type="EC" id="2.3.1.-" evidence="6"/>
<dbReference type="InterPro" id="IPR001078">
    <property type="entry name" value="2-oxoacid_DH_actylTfrase"/>
</dbReference>
<feature type="domain" description="Lipoyl-binding" evidence="7">
    <location>
        <begin position="1"/>
        <end position="75"/>
    </location>
</feature>
<dbReference type="Gene3D" id="2.40.50.100">
    <property type="match status" value="1"/>
</dbReference>
<dbReference type="PROSITE" id="PS51826">
    <property type="entry name" value="PSBD"/>
    <property type="match status" value="1"/>
</dbReference>
<dbReference type="CDD" id="cd06849">
    <property type="entry name" value="lipoyl_domain"/>
    <property type="match status" value="1"/>
</dbReference>
<dbReference type="GO" id="GO:0031405">
    <property type="term" value="F:lipoic acid binding"/>
    <property type="evidence" value="ECO:0007669"/>
    <property type="project" value="TreeGrafter"/>
</dbReference>
<dbReference type="InterPro" id="IPR050743">
    <property type="entry name" value="2-oxoacid_DH_E2_comp"/>
</dbReference>
<evidence type="ECO:0000259" key="8">
    <source>
        <dbReference type="PROSITE" id="PS51826"/>
    </source>
</evidence>
<evidence type="ECO:0000256" key="4">
    <source>
        <dbReference type="ARBA" id="ARBA00022823"/>
    </source>
</evidence>
<gene>
    <name evidence="9" type="ORF">H9895_11405</name>
</gene>
<comment type="similarity">
    <text evidence="2 6">Belongs to the 2-oxoacid dehydrogenase family.</text>
</comment>
<dbReference type="SUPFAM" id="SSF51230">
    <property type="entry name" value="Single hybrid motif"/>
    <property type="match status" value="1"/>
</dbReference>
<keyword evidence="4 6" id="KW-0450">Lipoyl</keyword>
<dbReference type="PROSITE" id="PS50968">
    <property type="entry name" value="BIOTINYL_LIPOYL"/>
    <property type="match status" value="1"/>
</dbReference>
<dbReference type="Pfam" id="PF00364">
    <property type="entry name" value="Biotin_lipoyl"/>
    <property type="match status" value="1"/>
</dbReference>
<dbReference type="Proteomes" id="UP000823937">
    <property type="component" value="Unassembled WGS sequence"/>
</dbReference>
<organism evidence="9 10">
    <name type="scientific">Candidatus Pseudogracilibacillus intestinigallinarum</name>
    <dbReference type="NCBI Taxonomy" id="2838742"/>
    <lineage>
        <taxon>Bacteria</taxon>
        <taxon>Bacillati</taxon>
        <taxon>Bacillota</taxon>
        <taxon>Bacilli</taxon>
        <taxon>Bacillales</taxon>
        <taxon>Bacillaceae</taxon>
        <taxon>Pseudogracilibacillus</taxon>
    </lineage>
</organism>
<dbReference type="PANTHER" id="PTHR43178:SF5">
    <property type="entry name" value="LIPOAMIDE ACYLTRANSFERASE COMPONENT OF BRANCHED-CHAIN ALPHA-KETO ACID DEHYDROGENASE COMPLEX, MITOCHONDRIAL"/>
    <property type="match status" value="1"/>
</dbReference>
<dbReference type="PANTHER" id="PTHR43178">
    <property type="entry name" value="DIHYDROLIPOAMIDE ACETYLTRANSFERASE COMPONENT OF PYRUVATE DEHYDROGENASE COMPLEX"/>
    <property type="match status" value="1"/>
</dbReference>
<dbReference type="Gene3D" id="3.30.559.10">
    <property type="entry name" value="Chloramphenicol acetyltransferase-like domain"/>
    <property type="match status" value="1"/>
</dbReference>
<feature type="domain" description="Peripheral subunit-binding (PSBD)" evidence="8">
    <location>
        <begin position="118"/>
        <end position="155"/>
    </location>
</feature>
<dbReference type="AlphaFoldDB" id="A0A9D1TKY2"/>
<accession>A0A9D1TKY2</accession>
<comment type="cofactor">
    <cofactor evidence="1 6">
        <name>(R)-lipoate</name>
        <dbReference type="ChEBI" id="CHEBI:83088"/>
    </cofactor>
</comment>
<proteinExistence type="inferred from homology"/>
<reference evidence="9" key="2">
    <citation type="submission" date="2021-04" db="EMBL/GenBank/DDBJ databases">
        <authorList>
            <person name="Gilroy R."/>
        </authorList>
    </citation>
    <scope>NUCLEOTIDE SEQUENCE</scope>
    <source>
        <strain evidence="9">CHK169-2315</strain>
    </source>
</reference>
<evidence type="ECO:0000256" key="1">
    <source>
        <dbReference type="ARBA" id="ARBA00001938"/>
    </source>
</evidence>
<dbReference type="Pfam" id="PF02817">
    <property type="entry name" value="E3_binding"/>
    <property type="match status" value="1"/>
</dbReference>
<evidence type="ECO:0000256" key="6">
    <source>
        <dbReference type="RuleBase" id="RU003423"/>
    </source>
</evidence>
<dbReference type="InterPro" id="IPR004167">
    <property type="entry name" value="PSBD"/>
</dbReference>
<dbReference type="GO" id="GO:0016407">
    <property type="term" value="F:acetyltransferase activity"/>
    <property type="evidence" value="ECO:0007669"/>
    <property type="project" value="TreeGrafter"/>
</dbReference>
<dbReference type="InterPro" id="IPR036625">
    <property type="entry name" value="E3-bd_dom_sf"/>
</dbReference>
<reference evidence="9" key="1">
    <citation type="journal article" date="2021" name="PeerJ">
        <title>Extensive microbial diversity within the chicken gut microbiome revealed by metagenomics and culture.</title>
        <authorList>
            <person name="Gilroy R."/>
            <person name="Ravi A."/>
            <person name="Getino M."/>
            <person name="Pursley I."/>
            <person name="Horton D.L."/>
            <person name="Alikhan N.F."/>
            <person name="Baker D."/>
            <person name="Gharbi K."/>
            <person name="Hall N."/>
            <person name="Watson M."/>
            <person name="Adriaenssens E.M."/>
            <person name="Foster-Nyarko E."/>
            <person name="Jarju S."/>
            <person name="Secka A."/>
            <person name="Antonio M."/>
            <person name="Oren A."/>
            <person name="Chaudhuri R.R."/>
            <person name="La Ragione R."/>
            <person name="Hildebrand F."/>
            <person name="Pallen M.J."/>
        </authorList>
    </citation>
    <scope>NUCLEOTIDE SEQUENCE</scope>
    <source>
        <strain evidence="9">CHK169-2315</strain>
    </source>
</reference>
<evidence type="ECO:0000256" key="3">
    <source>
        <dbReference type="ARBA" id="ARBA00022679"/>
    </source>
</evidence>
<dbReference type="FunFam" id="3.30.559.10:FF:000007">
    <property type="entry name" value="Dihydrolipoamide acetyltransferase component of pyruvate dehydrogenase complex"/>
    <property type="match status" value="1"/>
</dbReference>
<name>A0A9D1TKY2_9BACI</name>
<dbReference type="Gene3D" id="4.10.320.10">
    <property type="entry name" value="E3-binding domain"/>
    <property type="match status" value="1"/>
</dbReference>
<evidence type="ECO:0000256" key="5">
    <source>
        <dbReference type="ARBA" id="ARBA00023315"/>
    </source>
</evidence>
<dbReference type="InterPro" id="IPR011053">
    <property type="entry name" value="Single_hybrid_motif"/>
</dbReference>
<evidence type="ECO:0000313" key="9">
    <source>
        <dbReference type="EMBL" id="HIV75670.1"/>
    </source>
</evidence>
<keyword evidence="3 6" id="KW-0808">Transferase</keyword>
<evidence type="ECO:0000256" key="2">
    <source>
        <dbReference type="ARBA" id="ARBA00007317"/>
    </source>
</evidence>
<comment type="caution">
    <text evidence="9">The sequence shown here is derived from an EMBL/GenBank/DDBJ whole genome shotgun (WGS) entry which is preliminary data.</text>
</comment>
<dbReference type="EMBL" id="DXHX01000165">
    <property type="protein sequence ID" value="HIV75670.1"/>
    <property type="molecule type" value="Genomic_DNA"/>
</dbReference>
<keyword evidence="5 6" id="KW-0012">Acyltransferase</keyword>
<dbReference type="GO" id="GO:0005737">
    <property type="term" value="C:cytoplasm"/>
    <property type="evidence" value="ECO:0007669"/>
    <property type="project" value="TreeGrafter"/>
</dbReference>
<dbReference type="InterPro" id="IPR023213">
    <property type="entry name" value="CAT-like_dom_sf"/>
</dbReference>
<dbReference type="SUPFAM" id="SSF52777">
    <property type="entry name" value="CoA-dependent acyltransferases"/>
    <property type="match status" value="1"/>
</dbReference>
<sequence>MEVKFHDIGEGMTEGEIVHYFIEEGDTVKVDQPLVEVQTDKMVAEIPSPVAGVIEKIHCAVGEVVTVGSTIIDIDSVEKKRVVNETVTIDKEKNDVTQKRQEKVVTLFQGEKRINHVKAAPYTRKIARELEVDIEQVTGTGKDGRVTEEDVRNFANGEVKESTPISDVQQVQVDVEALEETIPFNGIRKQIAKNLTHSVQTIPHVTHYEEVDVTNLLKVRQQLKARGENVSIVAFFLKALAIALKEYPVFNAQLDEENDVIRLRKYANIGLATDTEQGLLVPVLQHIERKSMKVIHEEMKMLTEKAQQGKLQSSDMQYGTFTISNVGPLGGIAATPIINHPQTAIMAFHKTKKVPVVLENEEIAIRSMMNISLSFDHRVADGADSVRFTNRFVELLEEPTTLLIELT</sequence>